<organism evidence="1 2">
    <name type="scientific">Cohnella kolymensis</name>
    <dbReference type="NCBI Taxonomy" id="1590652"/>
    <lineage>
        <taxon>Bacteria</taxon>
        <taxon>Bacillati</taxon>
        <taxon>Bacillota</taxon>
        <taxon>Bacilli</taxon>
        <taxon>Bacillales</taxon>
        <taxon>Paenibacillaceae</taxon>
        <taxon>Cohnella</taxon>
    </lineage>
</organism>
<protein>
    <recommendedName>
        <fullName evidence="3">SMP-30/Gluconolactonase/LRE-like region domain-containing protein</fullName>
    </recommendedName>
</protein>
<sequence length="207" mass="23397">MFLLFSDADFSPYRFEKVQGGSVTVLDPATLQLKDEWRTRIDPFDLAVDKKGHVFVTSGSGQHTMIINYDRATKQELSFAWIEDADYVELHPFEDKLYSVSTAVSPRDISCYTVSPDGKFIDSKDSLYHGEYEFSDALGVTPNGRYVVNGSGNVFTSSSNPTLNMKYIAAIDKFEAVASDPENPQYFYTGLNNVINQITAIRWKKRR</sequence>
<dbReference type="RefSeq" id="WP_041064866.1">
    <property type="nucleotide sequence ID" value="NZ_JXAL01000024.1"/>
</dbReference>
<comment type="caution">
    <text evidence="1">The sequence shown here is derived from an EMBL/GenBank/DDBJ whole genome shotgun (WGS) entry which is preliminary data.</text>
</comment>
<dbReference type="InterPro" id="IPR011047">
    <property type="entry name" value="Quinoprotein_ADH-like_sf"/>
</dbReference>
<dbReference type="Gene3D" id="2.130.10.10">
    <property type="entry name" value="YVTN repeat-like/Quinoprotein amine dehydrogenase"/>
    <property type="match status" value="1"/>
</dbReference>
<reference evidence="1 2" key="1">
    <citation type="submission" date="2014-12" db="EMBL/GenBank/DDBJ databases">
        <title>Draft genome sequence of Cohnella kolymensis strain B-2846.</title>
        <authorList>
            <person name="Karlyshev A.V."/>
            <person name="Kudryashova E.B."/>
        </authorList>
    </citation>
    <scope>NUCLEOTIDE SEQUENCE [LARGE SCALE GENOMIC DNA]</scope>
    <source>
        <strain evidence="1 2">VKM B-2846</strain>
    </source>
</reference>
<accession>A0ABR5A1Y6</accession>
<gene>
    <name evidence="1" type="ORF">SD71_15065</name>
</gene>
<proteinExistence type="predicted"/>
<dbReference type="Proteomes" id="UP000054526">
    <property type="component" value="Unassembled WGS sequence"/>
</dbReference>
<evidence type="ECO:0000313" key="1">
    <source>
        <dbReference type="EMBL" id="KIL35000.1"/>
    </source>
</evidence>
<dbReference type="EMBL" id="JXAL01000024">
    <property type="protein sequence ID" value="KIL35000.1"/>
    <property type="molecule type" value="Genomic_DNA"/>
</dbReference>
<evidence type="ECO:0008006" key="3">
    <source>
        <dbReference type="Google" id="ProtNLM"/>
    </source>
</evidence>
<dbReference type="SUPFAM" id="SSF50998">
    <property type="entry name" value="Quinoprotein alcohol dehydrogenase-like"/>
    <property type="match status" value="1"/>
</dbReference>
<evidence type="ECO:0000313" key="2">
    <source>
        <dbReference type="Proteomes" id="UP000054526"/>
    </source>
</evidence>
<dbReference type="InterPro" id="IPR015943">
    <property type="entry name" value="WD40/YVTN_repeat-like_dom_sf"/>
</dbReference>
<name>A0ABR5A1Y6_9BACL</name>
<keyword evidence="2" id="KW-1185">Reference proteome</keyword>